<evidence type="ECO:0000256" key="2">
    <source>
        <dbReference type="ARBA" id="ARBA00022801"/>
    </source>
</evidence>
<protein>
    <recommendedName>
        <fullName evidence="1">peptidyl-tRNA hydrolase</fullName>
        <ecNumber evidence="1">3.1.1.29</ecNumber>
    </recommendedName>
</protein>
<dbReference type="InterPro" id="IPR023476">
    <property type="entry name" value="Pep_tRNA_hydro_II_dom_sf"/>
</dbReference>
<evidence type="ECO:0000256" key="1">
    <source>
        <dbReference type="ARBA" id="ARBA00013260"/>
    </source>
</evidence>
<dbReference type="GO" id="GO:0005829">
    <property type="term" value="C:cytosol"/>
    <property type="evidence" value="ECO:0007669"/>
    <property type="project" value="TreeGrafter"/>
</dbReference>
<proteinExistence type="inferred from homology"/>
<name>A0A7S2BAV1_9STRA</name>
<dbReference type="EMBL" id="HBGS01012684">
    <property type="protein sequence ID" value="CAD9391573.1"/>
    <property type="molecule type" value="Transcribed_RNA"/>
</dbReference>
<dbReference type="PANTHER" id="PTHR12649:SF11">
    <property type="entry name" value="PEPTIDYL-TRNA HYDROLASE 2, MITOCHONDRIAL"/>
    <property type="match status" value="1"/>
</dbReference>
<gene>
    <name evidence="5" type="ORF">DSPE1174_LOCUS6683</name>
</gene>
<dbReference type="PANTHER" id="PTHR12649">
    <property type="entry name" value="PEPTIDYL-TRNA HYDROLASE 2"/>
    <property type="match status" value="1"/>
</dbReference>
<evidence type="ECO:0000256" key="3">
    <source>
        <dbReference type="ARBA" id="ARBA00038050"/>
    </source>
</evidence>
<dbReference type="CDD" id="cd02430">
    <property type="entry name" value="PTH2"/>
    <property type="match status" value="1"/>
</dbReference>
<organism evidence="5">
    <name type="scientific">Octactis speculum</name>
    <dbReference type="NCBI Taxonomy" id="3111310"/>
    <lineage>
        <taxon>Eukaryota</taxon>
        <taxon>Sar</taxon>
        <taxon>Stramenopiles</taxon>
        <taxon>Ochrophyta</taxon>
        <taxon>Dictyochophyceae</taxon>
        <taxon>Dictyochales</taxon>
        <taxon>Dictyochaceae</taxon>
        <taxon>Octactis</taxon>
    </lineage>
</organism>
<dbReference type="InterPro" id="IPR002833">
    <property type="entry name" value="PTH2"/>
</dbReference>
<reference evidence="5" key="1">
    <citation type="submission" date="2021-01" db="EMBL/GenBank/DDBJ databases">
        <authorList>
            <person name="Corre E."/>
            <person name="Pelletier E."/>
            <person name="Niang G."/>
            <person name="Scheremetjew M."/>
            <person name="Finn R."/>
            <person name="Kale V."/>
            <person name="Holt S."/>
            <person name="Cochrane G."/>
            <person name="Meng A."/>
            <person name="Brown T."/>
            <person name="Cohen L."/>
        </authorList>
    </citation>
    <scope>NUCLEOTIDE SEQUENCE</scope>
    <source>
        <strain evidence="5">CCMP1381</strain>
    </source>
</reference>
<comment type="similarity">
    <text evidence="3">Belongs to the PTH2 family.</text>
</comment>
<dbReference type="SUPFAM" id="SSF102462">
    <property type="entry name" value="Peptidyl-tRNA hydrolase II"/>
    <property type="match status" value="1"/>
</dbReference>
<comment type="catalytic activity">
    <reaction evidence="4">
        <text>an N-acyl-L-alpha-aminoacyl-tRNA + H2O = an N-acyl-L-amino acid + a tRNA + H(+)</text>
        <dbReference type="Rhea" id="RHEA:54448"/>
        <dbReference type="Rhea" id="RHEA-COMP:10123"/>
        <dbReference type="Rhea" id="RHEA-COMP:13883"/>
        <dbReference type="ChEBI" id="CHEBI:15377"/>
        <dbReference type="ChEBI" id="CHEBI:15378"/>
        <dbReference type="ChEBI" id="CHEBI:59874"/>
        <dbReference type="ChEBI" id="CHEBI:78442"/>
        <dbReference type="ChEBI" id="CHEBI:138191"/>
        <dbReference type="EC" id="3.1.1.29"/>
    </reaction>
</comment>
<dbReference type="FunFam" id="3.40.1490.10:FF:000001">
    <property type="entry name" value="Peptidyl-tRNA hydrolase 2"/>
    <property type="match status" value="1"/>
</dbReference>
<dbReference type="NCBIfam" id="TIGR00283">
    <property type="entry name" value="arch_pth2"/>
    <property type="match status" value="1"/>
</dbReference>
<evidence type="ECO:0000313" key="5">
    <source>
        <dbReference type="EMBL" id="CAD9391573.1"/>
    </source>
</evidence>
<dbReference type="Gene3D" id="3.40.1490.10">
    <property type="entry name" value="Bit1"/>
    <property type="match status" value="1"/>
</dbReference>
<dbReference type="Pfam" id="PF01981">
    <property type="entry name" value="PTH2"/>
    <property type="match status" value="1"/>
</dbReference>
<sequence>MGYTNEQCAAVVNEPSIRTVDAALDFLSSGITPSTSATTRPLQTAADLNFLEAKLVLVVRTDLGMSVGKVAAQCCHGALGAVRSQDNRGGAVSLWESRGEATIVLQCDGLSRLKTLRDAAVESGLPTFTVTDAGRTEVSPGEITVLAIGPASNERIDAITGHLRLLR</sequence>
<evidence type="ECO:0000256" key="4">
    <source>
        <dbReference type="ARBA" id="ARBA00048707"/>
    </source>
</evidence>
<dbReference type="GO" id="GO:0004045">
    <property type="term" value="F:peptidyl-tRNA hydrolase activity"/>
    <property type="evidence" value="ECO:0007669"/>
    <property type="project" value="UniProtKB-EC"/>
</dbReference>
<dbReference type="EC" id="3.1.1.29" evidence="1"/>
<accession>A0A7S2BAV1</accession>
<dbReference type="AlphaFoldDB" id="A0A7S2BAV1"/>
<keyword evidence="2" id="KW-0378">Hydrolase</keyword>